<evidence type="ECO:0000313" key="3">
    <source>
        <dbReference type="EMBL" id="CAD9713229.1"/>
    </source>
</evidence>
<evidence type="ECO:0000256" key="2">
    <source>
        <dbReference type="SAM" id="Phobius"/>
    </source>
</evidence>
<proteinExistence type="predicted"/>
<dbReference type="EMBL" id="HBHL01003316">
    <property type="protein sequence ID" value="CAD9713229.1"/>
    <property type="molecule type" value="Transcribed_RNA"/>
</dbReference>
<keyword evidence="5" id="KW-1185">Reference proteome</keyword>
<protein>
    <submittedName>
        <fullName evidence="4">Uncharacterized protein</fullName>
    </submittedName>
</protein>
<evidence type="ECO:0000313" key="4">
    <source>
        <dbReference type="EMBL" id="QDZ23291.1"/>
    </source>
</evidence>
<reference evidence="3" key="2">
    <citation type="submission" date="2021-01" db="EMBL/GenBank/DDBJ databases">
        <authorList>
            <person name="Corre E."/>
            <person name="Pelletier E."/>
            <person name="Niang G."/>
            <person name="Scheremetjew M."/>
            <person name="Finn R."/>
            <person name="Kale V."/>
            <person name="Holt S."/>
            <person name="Cochrane G."/>
            <person name="Meng A."/>
            <person name="Brown T."/>
            <person name="Cohen L."/>
        </authorList>
    </citation>
    <scope>NUCLEOTIDE SEQUENCE</scope>
    <source>
        <strain evidence="3">CCMP1205</strain>
    </source>
</reference>
<sequence>MFGMVATVARGRGVGFSWPRARRVQRRGRVDHGILLSESRHLSWVRRSSSEENISEVDGPTYEELEAQALEFMKQQSALETGEDDEPSVSYDVTQQEFGTDEVSDEEAERYVEESLELLKLLLKNRDMTLNEVKLILAIEDPRAQEARRVYGIEDESGVSREEIAECLMDVSERRSIGNRIALRELWRELGNWPGLLEEEESVAATTPRDESAQEFQAPVGGELAKPAANPKVGRGLEDDLSGGAQTSLTDLLPDWMGYGVLYSFSIVPIIITVVAIAILWVNSFSG</sequence>
<evidence type="ECO:0000313" key="5">
    <source>
        <dbReference type="Proteomes" id="UP000316726"/>
    </source>
</evidence>
<dbReference type="OrthoDB" id="2018626at2759"/>
<keyword evidence="2" id="KW-1133">Transmembrane helix</keyword>
<keyword evidence="2" id="KW-0812">Transmembrane</keyword>
<evidence type="ECO:0000256" key="1">
    <source>
        <dbReference type="SAM" id="MobiDB-lite"/>
    </source>
</evidence>
<name>A0A5B8MSD9_9CHLO</name>
<feature type="region of interest" description="Disordered" evidence="1">
    <location>
        <begin position="220"/>
        <end position="240"/>
    </location>
</feature>
<feature type="transmembrane region" description="Helical" evidence="2">
    <location>
        <begin position="256"/>
        <end position="282"/>
    </location>
</feature>
<dbReference type="STRING" id="1764295.A0A5B8MSD9"/>
<gene>
    <name evidence="4" type="ORF">A3770_10p58090</name>
    <name evidence="3" type="ORF">CPRI1469_LOCUS2078</name>
</gene>
<dbReference type="Proteomes" id="UP000316726">
    <property type="component" value="Chromosome 10"/>
</dbReference>
<reference evidence="4 5" key="1">
    <citation type="submission" date="2018-07" db="EMBL/GenBank/DDBJ databases">
        <title>The complete nuclear genome of the prasinophyte Chloropicon primus (CCMP1205).</title>
        <authorList>
            <person name="Pombert J.-F."/>
            <person name="Otis C."/>
            <person name="Turmel M."/>
            <person name="Lemieux C."/>
        </authorList>
    </citation>
    <scope>NUCLEOTIDE SEQUENCE [LARGE SCALE GENOMIC DNA]</scope>
    <source>
        <strain evidence="4 5">CCMP1205</strain>
    </source>
</reference>
<accession>A0A5B8MSD9</accession>
<keyword evidence="2" id="KW-0472">Membrane</keyword>
<dbReference type="EMBL" id="CP031043">
    <property type="protein sequence ID" value="QDZ23291.1"/>
    <property type="molecule type" value="Genomic_DNA"/>
</dbReference>
<dbReference type="AlphaFoldDB" id="A0A5B8MSD9"/>
<organism evidence="4 5">
    <name type="scientific">Chloropicon primus</name>
    <dbReference type="NCBI Taxonomy" id="1764295"/>
    <lineage>
        <taxon>Eukaryota</taxon>
        <taxon>Viridiplantae</taxon>
        <taxon>Chlorophyta</taxon>
        <taxon>Chloropicophyceae</taxon>
        <taxon>Chloropicales</taxon>
        <taxon>Chloropicaceae</taxon>
        <taxon>Chloropicon</taxon>
    </lineage>
</organism>